<evidence type="ECO:0000256" key="2">
    <source>
        <dbReference type="SAM" id="SignalP"/>
    </source>
</evidence>
<evidence type="ECO:0000313" key="4">
    <source>
        <dbReference type="Proteomes" id="UP000028524"/>
    </source>
</evidence>
<organism evidence="3 4">
    <name type="scientific">Stachybotrys chlorohalonatus (strain IBT 40285)</name>
    <dbReference type="NCBI Taxonomy" id="1283841"/>
    <lineage>
        <taxon>Eukaryota</taxon>
        <taxon>Fungi</taxon>
        <taxon>Dikarya</taxon>
        <taxon>Ascomycota</taxon>
        <taxon>Pezizomycotina</taxon>
        <taxon>Sordariomycetes</taxon>
        <taxon>Hypocreomycetidae</taxon>
        <taxon>Hypocreales</taxon>
        <taxon>Stachybotryaceae</taxon>
        <taxon>Stachybotrys</taxon>
    </lineage>
</organism>
<dbReference type="AlphaFoldDB" id="A0A084Q9A7"/>
<dbReference type="InParanoid" id="A0A084Q9A7"/>
<reference evidence="3 4" key="1">
    <citation type="journal article" date="2014" name="BMC Genomics">
        <title>Comparative genome sequencing reveals chemotype-specific gene clusters in the toxigenic black mold Stachybotrys.</title>
        <authorList>
            <person name="Semeiks J."/>
            <person name="Borek D."/>
            <person name="Otwinowski Z."/>
            <person name="Grishin N.V."/>
        </authorList>
    </citation>
    <scope>NUCLEOTIDE SEQUENCE [LARGE SCALE GENOMIC DNA]</scope>
    <source>
        <strain evidence="3 4">IBT 40285</strain>
    </source>
</reference>
<dbReference type="HOGENOM" id="CLU_059228_0_0_1"/>
<evidence type="ECO:0000313" key="3">
    <source>
        <dbReference type="EMBL" id="KFA60542.1"/>
    </source>
</evidence>
<protein>
    <submittedName>
        <fullName evidence="3">Uncharacterized protein</fullName>
    </submittedName>
</protein>
<gene>
    <name evidence="3" type="ORF">S40285_10734</name>
</gene>
<dbReference type="EMBL" id="KL660915">
    <property type="protein sequence ID" value="KFA60542.1"/>
    <property type="molecule type" value="Genomic_DNA"/>
</dbReference>
<feature type="compositionally biased region" description="Basic and acidic residues" evidence="1">
    <location>
        <begin position="382"/>
        <end position="392"/>
    </location>
</feature>
<feature type="signal peptide" evidence="2">
    <location>
        <begin position="1"/>
        <end position="20"/>
    </location>
</feature>
<feature type="chain" id="PRO_5001779039" evidence="2">
    <location>
        <begin position="21"/>
        <end position="392"/>
    </location>
</feature>
<keyword evidence="2" id="KW-0732">Signal</keyword>
<proteinExistence type="predicted"/>
<feature type="region of interest" description="Disordered" evidence="1">
    <location>
        <begin position="31"/>
        <end position="52"/>
    </location>
</feature>
<feature type="region of interest" description="Disordered" evidence="1">
    <location>
        <begin position="345"/>
        <end position="392"/>
    </location>
</feature>
<name>A0A084Q9A7_STAC4</name>
<dbReference type="Proteomes" id="UP000028524">
    <property type="component" value="Unassembled WGS sequence"/>
</dbReference>
<accession>A0A084Q9A7</accession>
<dbReference type="OrthoDB" id="10375676at2759"/>
<evidence type="ECO:0000256" key="1">
    <source>
        <dbReference type="SAM" id="MobiDB-lite"/>
    </source>
</evidence>
<sequence>MHLKFFGFALCLAHATCVAALPLPNANDARGAKKISKPKVSPPETTQADASGWYDKQTATPDVVIKTKASTIVHIDKYVTVPLLMSSTVWQPYTVTVDGTALATATVTRSITAPTPVTTTLQPATTTTITPVTVLTTLTKSRFTTEIVYITHTTVTATNYRSTSTATTAVATEIAVPFHLAVDDKYGKGYLYVERSSEMIHVTEDVHKAAECKLTLDGSVRIDGKVLVRSSNDGVQTVKAVPMESLLWANFGIFRCNIVYGSELACGHEANGADTWATTLLKKKDGTNILWWTLFVLRWRNIVTQIGAWGQRDWSTLVGPPIARLAAPGVVCRITLMQPDLYGEQSWKNSSPEGPNQPAAAHRASRPIGYLTQSERPPAHGSRLDEDERGVT</sequence>
<keyword evidence="4" id="KW-1185">Reference proteome</keyword>